<feature type="binding site" evidence="9">
    <location>
        <position position="255"/>
    </location>
    <ligand>
        <name>S-adenosyl-L-methionine</name>
        <dbReference type="ChEBI" id="CHEBI:59789"/>
    </ligand>
</feature>
<feature type="region of interest" description="Disordered" evidence="10">
    <location>
        <begin position="203"/>
        <end position="242"/>
    </location>
</feature>
<keyword evidence="7 8" id="KW-0949">S-adenosyl-L-methionine</keyword>
<feature type="binding site" evidence="9">
    <location>
        <position position="125"/>
    </location>
    <ligand>
        <name>S-adenosyl-L-methionine</name>
        <dbReference type="ChEBI" id="CHEBI:59789"/>
    </ligand>
</feature>
<dbReference type="RefSeq" id="XP_024707588.1">
    <property type="nucleotide sequence ID" value="XM_024848639.1"/>
</dbReference>
<dbReference type="InterPro" id="IPR016651">
    <property type="entry name" value="LCMT1"/>
</dbReference>
<comment type="similarity">
    <text evidence="2 8">Belongs to the methyltransferase superfamily. LCMT family.</text>
</comment>
<dbReference type="Gene3D" id="3.40.50.150">
    <property type="entry name" value="Vaccinia Virus protein VP39"/>
    <property type="match status" value="1"/>
</dbReference>
<evidence type="ECO:0000256" key="3">
    <source>
        <dbReference type="ARBA" id="ARBA00012834"/>
    </source>
</evidence>
<feature type="compositionally biased region" description="Basic and acidic residues" evidence="10">
    <location>
        <begin position="40"/>
        <end position="51"/>
    </location>
</feature>
<feature type="region of interest" description="Disordered" evidence="10">
    <location>
        <begin position="1"/>
        <end position="51"/>
    </location>
</feature>
<evidence type="ECO:0000256" key="6">
    <source>
        <dbReference type="ARBA" id="ARBA00022679"/>
    </source>
</evidence>
<feature type="binding site" evidence="9">
    <location>
        <position position="94"/>
    </location>
    <ligand>
        <name>S-adenosyl-L-methionine</name>
        <dbReference type="ChEBI" id="CHEBI:59789"/>
    </ligand>
</feature>
<protein>
    <recommendedName>
        <fullName evidence="4 8">Leucine carboxyl methyltransferase 1</fullName>
        <ecNumber evidence="3 8">2.1.1.233</ecNumber>
    </recommendedName>
</protein>
<organism evidence="11 12">
    <name type="scientific">Aspergillus steynii IBT 23096</name>
    <dbReference type="NCBI Taxonomy" id="1392250"/>
    <lineage>
        <taxon>Eukaryota</taxon>
        <taxon>Fungi</taxon>
        <taxon>Dikarya</taxon>
        <taxon>Ascomycota</taxon>
        <taxon>Pezizomycotina</taxon>
        <taxon>Eurotiomycetes</taxon>
        <taxon>Eurotiomycetidae</taxon>
        <taxon>Eurotiales</taxon>
        <taxon>Aspergillaceae</taxon>
        <taxon>Aspergillus</taxon>
        <taxon>Aspergillus subgen. Circumdati</taxon>
    </lineage>
</organism>
<evidence type="ECO:0000256" key="5">
    <source>
        <dbReference type="ARBA" id="ARBA00022603"/>
    </source>
</evidence>
<sequence>MSAPQIPNLNTLRRGGGRGRLRGRGGFAGDGGGGSAASRGGKDRVVQGTDHDASVSRLSAVGLGYLEDPFARALTPPDLETRRLPIINRGTYVRTTAIDQLVHRFLTQPSAPHRPQNKKQIISLGAGSDTRVFRLLPSHPDLIYHEIDFAVNTAAKIRFIRAAPHLQRALGIIGQSTQERGKVEISDRGDALHTEKYHLHPLDLRNLKPKTKSNPTVPGGGSSNDQDKDQDKDSEDPRTYLRDVDPTLPTLLISECCLIYLSPREAADVVDFFTQTLFPGATTNRSGSNGAGVAPLGLILYEPIRPHDAFGRTMVSNLATRGIQLQTLHQYATLGSQRQRLRDQGFVDGQAAADVHFIWDRWVSEAEKERVAALEMLDEMEEWNLLAQHYCIAWGWREGLAAGFEGWKDFDSQQGVES</sequence>
<proteinExistence type="inferred from homology"/>
<feature type="compositionally biased region" description="Gly residues" evidence="10">
    <location>
        <begin position="24"/>
        <end position="35"/>
    </location>
</feature>
<evidence type="ECO:0000256" key="10">
    <source>
        <dbReference type="SAM" id="MobiDB-lite"/>
    </source>
</evidence>
<comment type="catalytic activity">
    <reaction evidence="1 8">
        <text>[phosphatase 2A protein]-C-terminal L-leucine + S-adenosyl-L-methionine = [phosphatase 2A protein]-C-terminal L-leucine methyl ester + S-adenosyl-L-homocysteine</text>
        <dbReference type="Rhea" id="RHEA:48544"/>
        <dbReference type="Rhea" id="RHEA-COMP:12134"/>
        <dbReference type="Rhea" id="RHEA-COMP:12135"/>
        <dbReference type="ChEBI" id="CHEBI:57856"/>
        <dbReference type="ChEBI" id="CHEBI:59789"/>
        <dbReference type="ChEBI" id="CHEBI:90516"/>
        <dbReference type="ChEBI" id="CHEBI:90517"/>
        <dbReference type="EC" id="2.1.1.233"/>
    </reaction>
</comment>
<dbReference type="SUPFAM" id="SSF53335">
    <property type="entry name" value="S-adenosyl-L-methionine-dependent methyltransferases"/>
    <property type="match status" value="1"/>
</dbReference>
<feature type="compositionally biased region" description="Basic and acidic residues" evidence="10">
    <location>
        <begin position="225"/>
        <end position="242"/>
    </location>
</feature>
<accession>A0A2I2GHD0</accession>
<dbReference type="InterPro" id="IPR029063">
    <property type="entry name" value="SAM-dependent_MTases_sf"/>
</dbReference>
<evidence type="ECO:0000313" key="12">
    <source>
        <dbReference type="Proteomes" id="UP000234275"/>
    </source>
</evidence>
<dbReference type="AlphaFoldDB" id="A0A2I2GHD0"/>
<dbReference type="PANTHER" id="PTHR13600:SF21">
    <property type="entry name" value="LEUCINE CARBOXYL METHYLTRANSFERASE 1"/>
    <property type="match status" value="1"/>
</dbReference>
<feature type="compositionally biased region" description="Polar residues" evidence="10">
    <location>
        <begin position="1"/>
        <end position="11"/>
    </location>
</feature>
<dbReference type="Pfam" id="PF04072">
    <property type="entry name" value="LCM"/>
    <property type="match status" value="1"/>
</dbReference>
<dbReference type="EC" id="2.1.1.233" evidence="3 8"/>
<dbReference type="Proteomes" id="UP000234275">
    <property type="component" value="Unassembled WGS sequence"/>
</dbReference>
<dbReference type="GeneID" id="36556338"/>
<reference evidence="11 12" key="1">
    <citation type="submission" date="2016-12" db="EMBL/GenBank/DDBJ databases">
        <title>The genomes of Aspergillus section Nigri reveals drivers in fungal speciation.</title>
        <authorList>
            <consortium name="DOE Joint Genome Institute"/>
            <person name="Vesth T.C."/>
            <person name="Nybo J."/>
            <person name="Theobald S."/>
            <person name="Brandl J."/>
            <person name="Frisvad J.C."/>
            <person name="Nielsen K.F."/>
            <person name="Lyhne E.K."/>
            <person name="Kogle M.E."/>
            <person name="Kuo A."/>
            <person name="Riley R."/>
            <person name="Clum A."/>
            <person name="Nolan M."/>
            <person name="Lipzen A."/>
            <person name="Salamov A."/>
            <person name="Henrissat B."/>
            <person name="Wiebenga A."/>
            <person name="De Vries R.P."/>
            <person name="Grigoriev I.V."/>
            <person name="Mortensen U.H."/>
            <person name="Andersen M.R."/>
            <person name="Baker S.E."/>
        </authorList>
    </citation>
    <scope>NUCLEOTIDE SEQUENCE [LARGE SCALE GENOMIC DNA]</scope>
    <source>
        <strain evidence="11 12">IBT 23096</strain>
    </source>
</reference>
<dbReference type="PIRSF" id="PIRSF016305">
    <property type="entry name" value="LCM_mtfrase"/>
    <property type="match status" value="1"/>
</dbReference>
<evidence type="ECO:0000256" key="7">
    <source>
        <dbReference type="ARBA" id="ARBA00022691"/>
    </source>
</evidence>
<comment type="function">
    <text evidence="8">Methylates the carboxyl group of the C-terminal leucine residue of protein phosphatase 2A catalytic subunits to form alpha-leucine ester residues.</text>
</comment>
<gene>
    <name evidence="11" type="ORF">P170DRAFT_434082</name>
</gene>
<evidence type="ECO:0000256" key="8">
    <source>
        <dbReference type="PIRNR" id="PIRNR016305"/>
    </source>
</evidence>
<evidence type="ECO:0000256" key="4">
    <source>
        <dbReference type="ARBA" id="ARBA00017497"/>
    </source>
</evidence>
<dbReference type="InterPro" id="IPR007213">
    <property type="entry name" value="Ppm1/Ppm2/Tcmp"/>
</dbReference>
<dbReference type="EMBL" id="MSFO01000002">
    <property type="protein sequence ID" value="PLB52286.1"/>
    <property type="molecule type" value="Genomic_DNA"/>
</dbReference>
<dbReference type="VEuPathDB" id="FungiDB:P170DRAFT_434082"/>
<feature type="binding site" evidence="9">
    <location>
        <begin position="203"/>
        <end position="204"/>
    </location>
    <ligand>
        <name>S-adenosyl-L-methionine</name>
        <dbReference type="ChEBI" id="CHEBI:59789"/>
    </ligand>
</feature>
<evidence type="ECO:0000256" key="2">
    <source>
        <dbReference type="ARBA" id="ARBA00010703"/>
    </source>
</evidence>
<evidence type="ECO:0000256" key="9">
    <source>
        <dbReference type="PIRSR" id="PIRSR016305-1"/>
    </source>
</evidence>
<dbReference type="OrthoDB" id="203237at2759"/>
<keyword evidence="5 8" id="KW-0489">Methyltransferase</keyword>
<dbReference type="PANTHER" id="PTHR13600">
    <property type="entry name" value="LEUCINE CARBOXYL METHYLTRANSFERASE"/>
    <property type="match status" value="1"/>
</dbReference>
<evidence type="ECO:0000313" key="11">
    <source>
        <dbReference type="EMBL" id="PLB52286.1"/>
    </source>
</evidence>
<dbReference type="STRING" id="1392250.A0A2I2GHD0"/>
<comment type="caution">
    <text evidence="11">The sequence shown here is derived from an EMBL/GenBank/DDBJ whole genome shotgun (WGS) entry which is preliminary data.</text>
</comment>
<keyword evidence="6 8" id="KW-0808">Transferase</keyword>
<dbReference type="GO" id="GO:0018423">
    <property type="term" value="F:protein C-terminal leucine carboxyl O-methyltransferase activity"/>
    <property type="evidence" value="ECO:0007669"/>
    <property type="project" value="UniProtKB-EC"/>
</dbReference>
<dbReference type="GO" id="GO:0032259">
    <property type="term" value="P:methylation"/>
    <property type="evidence" value="ECO:0007669"/>
    <property type="project" value="UniProtKB-KW"/>
</dbReference>
<evidence type="ECO:0000256" key="1">
    <source>
        <dbReference type="ARBA" id="ARBA00000724"/>
    </source>
</evidence>
<name>A0A2I2GHD0_9EURO</name>
<keyword evidence="12" id="KW-1185">Reference proteome</keyword>